<dbReference type="InterPro" id="IPR022655">
    <property type="entry name" value="DUF1553"/>
</dbReference>
<proteinExistence type="predicted"/>
<dbReference type="Gene3D" id="2.60.40.1080">
    <property type="match status" value="1"/>
</dbReference>
<dbReference type="PANTHER" id="PTHR35889:SF3">
    <property type="entry name" value="F-BOX DOMAIN-CONTAINING PROTEIN"/>
    <property type="match status" value="1"/>
</dbReference>
<dbReference type="Pfam" id="PF07587">
    <property type="entry name" value="PSD1"/>
    <property type="match status" value="1"/>
</dbReference>
<dbReference type="InterPro" id="IPR011444">
    <property type="entry name" value="DUF1549"/>
</dbReference>
<dbReference type="RefSeq" id="WP_194539499.1">
    <property type="nucleotide sequence ID" value="NZ_JACEFB010000016.1"/>
</dbReference>
<accession>A0A7V8VGJ2</accession>
<name>A0A7V8VGJ2_9BACT</name>
<dbReference type="AlphaFoldDB" id="A0A7V8VGJ2"/>
<dbReference type="PANTHER" id="PTHR35889">
    <property type="entry name" value="CYCLOINULO-OLIGOSACCHARIDE FRUCTANOTRANSFERASE-RELATED"/>
    <property type="match status" value="1"/>
</dbReference>
<organism evidence="3 4">
    <name type="scientific">Thermogemmata fonticola</name>
    <dbReference type="NCBI Taxonomy" id="2755323"/>
    <lineage>
        <taxon>Bacteria</taxon>
        <taxon>Pseudomonadati</taxon>
        <taxon>Planctomycetota</taxon>
        <taxon>Planctomycetia</taxon>
        <taxon>Gemmatales</taxon>
        <taxon>Gemmataceae</taxon>
        <taxon>Thermogemmata</taxon>
    </lineage>
</organism>
<reference evidence="3 4" key="1">
    <citation type="submission" date="2020-07" db="EMBL/GenBank/DDBJ databases">
        <title>Thermogemmata thermophila gen. nov., sp. nov., a novel moderate thermophilic planctomycete from a Kamchatka hot spring.</title>
        <authorList>
            <person name="Elcheninov A.G."/>
            <person name="Podosokorskaya O.A."/>
            <person name="Kovaleva O.L."/>
            <person name="Novikov A."/>
            <person name="Bonch-Osmolovskaya E.A."/>
            <person name="Toshchakov S.V."/>
            <person name="Kublanov I.V."/>
        </authorList>
    </citation>
    <scope>NUCLEOTIDE SEQUENCE [LARGE SCALE GENOMIC DNA]</scope>
    <source>
        <strain evidence="3 4">2918</strain>
    </source>
</reference>
<dbReference type="EMBL" id="JACEFB010000016">
    <property type="protein sequence ID" value="MBA2227640.1"/>
    <property type="molecule type" value="Genomic_DNA"/>
</dbReference>
<feature type="domain" description="DUF1553" evidence="2">
    <location>
        <begin position="509"/>
        <end position="748"/>
    </location>
</feature>
<protein>
    <submittedName>
        <fullName evidence="3">DUF1553 domain-containing protein</fullName>
    </submittedName>
</protein>
<feature type="domain" description="DUF1549" evidence="1">
    <location>
        <begin position="186"/>
        <end position="401"/>
    </location>
</feature>
<dbReference type="Pfam" id="PF07583">
    <property type="entry name" value="PSCyt2"/>
    <property type="match status" value="1"/>
</dbReference>
<evidence type="ECO:0000259" key="1">
    <source>
        <dbReference type="Pfam" id="PF07583"/>
    </source>
</evidence>
<keyword evidence="4" id="KW-1185">Reference proteome</keyword>
<gene>
    <name evidence="3" type="ORF">H0921_15895</name>
</gene>
<evidence type="ECO:0000313" key="4">
    <source>
        <dbReference type="Proteomes" id="UP000542342"/>
    </source>
</evidence>
<evidence type="ECO:0000313" key="3">
    <source>
        <dbReference type="EMBL" id="MBA2227640.1"/>
    </source>
</evidence>
<comment type="caution">
    <text evidence="3">The sequence shown here is derived from an EMBL/GenBank/DDBJ whole genome shotgun (WGS) entry which is preliminary data.</text>
</comment>
<sequence>MVQGRGGFRLSLFGYLPAADHDQLLKDASGRRVNLVHPENSLFLLKATGQVPHEGGMRTGVGSYEYQILRNWVAAGAPFDSVNNSHVKEMIVSPARFTGKPKEHFTLKVEVVFRDGSREDITALCVFESNNREVAEVDARGHVSVVGVGDAAIVIRYPGQVGMALVVVMPEKIENSFPEVKEHNFIDKHILARLRLLGIQPSELCDDATFLRRVYLDVTGALPTPDEVRAFLADKDPEKRSKKIEALLGHPDHAALWATKFMDILRLSSFHAPGFPPQVHHEYRAYEWLRARLKENIPYDQLVERILTATSREGRSLEEWAEEAVKIVLEEVEGKAPTTYAARKTLDLFWQRRMESDVDHAIRVGHAFLGLRLQCAQCHRHPNDVWTQDDLLSFANFFMRIPHYNGLAAPRAKASQEVVALALQKAKGLPPKAQGLLKGQLGDGEIWVLTRKDLDGPGMKNGRSFFNSGQKATGYAIVTSPLGTQTSKTLRFLGEREPIAEPPDGVDRRQLVMDWLRRPDNPFFAKAIVNRVWEHYFGRGLIDPVDDLSPLNPPSHPELLQELCAGFIRNGYDLRWLHRTILCSRTYQQSSVTNDSNRHDRRNFASFYLRRLPAEVLLDCFDQVVGIRSVPGEKVPPGMPAGIRLLEGGAIFHRKDTDTAFALEAFGRPKRDVEVVCDCERENQANMLQALYFANHPAVRKKLKDPRNRLSEILKKYPTEAERITEIFLLTLSRMPSDQELHLAQEFLKQTHDTLEGYRSLIWSLVNSNEFIFNH</sequence>
<dbReference type="Proteomes" id="UP000542342">
    <property type="component" value="Unassembled WGS sequence"/>
</dbReference>
<evidence type="ECO:0000259" key="2">
    <source>
        <dbReference type="Pfam" id="PF07587"/>
    </source>
</evidence>